<evidence type="ECO:0000256" key="2">
    <source>
        <dbReference type="ARBA" id="ARBA00022448"/>
    </source>
</evidence>
<sequence>MSVRRKVLIHILALIALVWTVVPIVWIVLISLMYHHEFASAQIHLFPHQPTPANYIRLLGGDAPDWNGAPQGPNAYGSLIRQGLLNSAEVAVWVTVLSMIVAVPAAYALSRVQMRFRQAGLLTIVATRSIPPVATTIPFFALYQSLGLSGTKTGLVIAHMTITVPLLVWIGTSFFGGLPPGLERMARVDGCSRWRAFARVVVPASRHSMTAMAVIAFITSWDEFTFALIFNTGTPAQTFPPALSSMFFQVSVPTDVASATVLGLIPPLLVAGIFQRYIRKVNLVGL</sequence>
<dbReference type="PANTHER" id="PTHR32243:SF18">
    <property type="entry name" value="INNER MEMBRANE ABC TRANSPORTER PERMEASE PROTEIN YCJP"/>
    <property type="match status" value="1"/>
</dbReference>
<organism evidence="9 10">
    <name type="scientific">Pseudonocardia acidicola</name>
    <dbReference type="NCBI Taxonomy" id="2724939"/>
    <lineage>
        <taxon>Bacteria</taxon>
        <taxon>Bacillati</taxon>
        <taxon>Actinomycetota</taxon>
        <taxon>Actinomycetes</taxon>
        <taxon>Pseudonocardiales</taxon>
        <taxon>Pseudonocardiaceae</taxon>
        <taxon>Pseudonocardia</taxon>
    </lineage>
</organism>
<feature type="transmembrane region" description="Helical" evidence="7">
    <location>
        <begin position="155"/>
        <end position="175"/>
    </location>
</feature>
<comment type="subcellular location">
    <subcellularLocation>
        <location evidence="1 7">Cell membrane</location>
        <topology evidence="1 7">Multi-pass membrane protein</topology>
    </subcellularLocation>
</comment>
<comment type="similarity">
    <text evidence="7">Belongs to the binding-protein-dependent transport system permease family.</text>
</comment>
<evidence type="ECO:0000256" key="3">
    <source>
        <dbReference type="ARBA" id="ARBA00022475"/>
    </source>
</evidence>
<keyword evidence="10" id="KW-1185">Reference proteome</keyword>
<dbReference type="Gene3D" id="1.10.3720.10">
    <property type="entry name" value="MetI-like"/>
    <property type="match status" value="1"/>
</dbReference>
<feature type="transmembrane region" description="Helical" evidence="7">
    <location>
        <begin position="90"/>
        <end position="109"/>
    </location>
</feature>
<keyword evidence="5 7" id="KW-1133">Transmembrane helix</keyword>
<evidence type="ECO:0000259" key="8">
    <source>
        <dbReference type="PROSITE" id="PS50928"/>
    </source>
</evidence>
<dbReference type="InterPro" id="IPR050901">
    <property type="entry name" value="BP-dep_ABC_trans_perm"/>
</dbReference>
<dbReference type="CDD" id="cd06261">
    <property type="entry name" value="TM_PBP2"/>
    <property type="match status" value="1"/>
</dbReference>
<evidence type="ECO:0000313" key="9">
    <source>
        <dbReference type="EMBL" id="NMH96547.1"/>
    </source>
</evidence>
<dbReference type="RefSeq" id="WP_169379934.1">
    <property type="nucleotide sequence ID" value="NZ_JAAXLA010000005.1"/>
</dbReference>
<evidence type="ECO:0000256" key="6">
    <source>
        <dbReference type="ARBA" id="ARBA00023136"/>
    </source>
</evidence>
<protein>
    <submittedName>
        <fullName evidence="9">Carbohydrate ABC transporter permease</fullName>
    </submittedName>
</protein>
<feature type="domain" description="ABC transmembrane type-1" evidence="8">
    <location>
        <begin position="84"/>
        <end position="274"/>
    </location>
</feature>
<evidence type="ECO:0000256" key="1">
    <source>
        <dbReference type="ARBA" id="ARBA00004651"/>
    </source>
</evidence>
<comment type="caution">
    <text evidence="9">The sequence shown here is derived from an EMBL/GenBank/DDBJ whole genome shotgun (WGS) entry which is preliminary data.</text>
</comment>
<dbReference type="InterPro" id="IPR035906">
    <property type="entry name" value="MetI-like_sf"/>
</dbReference>
<evidence type="ECO:0000256" key="4">
    <source>
        <dbReference type="ARBA" id="ARBA00022692"/>
    </source>
</evidence>
<dbReference type="SUPFAM" id="SSF161098">
    <property type="entry name" value="MetI-like"/>
    <property type="match status" value="1"/>
</dbReference>
<dbReference type="Proteomes" id="UP000820669">
    <property type="component" value="Unassembled WGS sequence"/>
</dbReference>
<keyword evidence="2 7" id="KW-0813">Transport</keyword>
<dbReference type="EMBL" id="JAAXLA010000005">
    <property type="protein sequence ID" value="NMH96547.1"/>
    <property type="molecule type" value="Genomic_DNA"/>
</dbReference>
<evidence type="ECO:0000313" key="10">
    <source>
        <dbReference type="Proteomes" id="UP000820669"/>
    </source>
</evidence>
<gene>
    <name evidence="9" type="ORF">HF526_04320</name>
</gene>
<evidence type="ECO:0000256" key="7">
    <source>
        <dbReference type="RuleBase" id="RU363032"/>
    </source>
</evidence>
<dbReference type="InterPro" id="IPR000515">
    <property type="entry name" value="MetI-like"/>
</dbReference>
<accession>A0ABX1S6W1</accession>
<keyword evidence="4 7" id="KW-0812">Transmembrane</keyword>
<name>A0ABX1S6W1_9PSEU</name>
<keyword evidence="6 7" id="KW-0472">Membrane</keyword>
<feature type="transmembrane region" description="Helical" evidence="7">
    <location>
        <begin position="121"/>
        <end position="143"/>
    </location>
</feature>
<feature type="transmembrane region" description="Helical" evidence="7">
    <location>
        <begin position="7"/>
        <end position="34"/>
    </location>
</feature>
<feature type="transmembrane region" description="Helical" evidence="7">
    <location>
        <begin position="256"/>
        <end position="274"/>
    </location>
</feature>
<reference evidence="9 10" key="1">
    <citation type="submission" date="2020-04" db="EMBL/GenBank/DDBJ databases">
        <authorList>
            <person name="Klaysubun C."/>
            <person name="Duangmal K."/>
            <person name="Lipun K."/>
        </authorList>
    </citation>
    <scope>NUCLEOTIDE SEQUENCE [LARGE SCALE GENOMIC DNA]</scope>
    <source>
        <strain evidence="9 10">K10HN5</strain>
    </source>
</reference>
<dbReference type="PANTHER" id="PTHR32243">
    <property type="entry name" value="MALTOSE TRANSPORT SYSTEM PERMEASE-RELATED"/>
    <property type="match status" value="1"/>
</dbReference>
<dbReference type="Pfam" id="PF00528">
    <property type="entry name" value="BPD_transp_1"/>
    <property type="match status" value="1"/>
</dbReference>
<keyword evidence="3" id="KW-1003">Cell membrane</keyword>
<evidence type="ECO:0000256" key="5">
    <source>
        <dbReference type="ARBA" id="ARBA00022989"/>
    </source>
</evidence>
<dbReference type="PROSITE" id="PS50928">
    <property type="entry name" value="ABC_TM1"/>
    <property type="match status" value="1"/>
</dbReference>
<proteinExistence type="inferred from homology"/>